<sequence>MPLGTRRPTMLQDHLPTMSKIHPMGCHRGGTPKALPTRSKNNRALLVFNASSGAGPNTKEDSSAHHQTSRNAAPFVIHRQSLEECLHAIEGGDKYSLEVVDLCLVPGVGLLAEFKTLEFDKYNGSS</sequence>
<evidence type="ECO:0000313" key="2">
    <source>
        <dbReference type="EMBL" id="RDY09910.1"/>
    </source>
</evidence>
<feature type="region of interest" description="Disordered" evidence="1">
    <location>
        <begin position="49"/>
        <end position="72"/>
    </location>
</feature>
<keyword evidence="3" id="KW-1185">Reference proteome</keyword>
<protein>
    <submittedName>
        <fullName evidence="2">Uncharacterized protein</fullName>
    </submittedName>
</protein>
<reference evidence="2" key="1">
    <citation type="submission" date="2018-05" db="EMBL/GenBank/DDBJ databases">
        <title>Draft genome of Mucuna pruriens seed.</title>
        <authorList>
            <person name="Nnadi N.E."/>
            <person name="Vos R."/>
            <person name="Hasami M.H."/>
            <person name="Devisetty U.K."/>
            <person name="Aguiy J.C."/>
        </authorList>
    </citation>
    <scope>NUCLEOTIDE SEQUENCE [LARGE SCALE GENOMIC DNA]</scope>
    <source>
        <strain evidence="2">JCA_2017</strain>
    </source>
</reference>
<accession>A0A371I4E4</accession>
<comment type="caution">
    <text evidence="2">The sequence shown here is derived from an EMBL/GenBank/DDBJ whole genome shotgun (WGS) entry which is preliminary data.</text>
</comment>
<dbReference type="Proteomes" id="UP000257109">
    <property type="component" value="Unassembled WGS sequence"/>
</dbReference>
<feature type="non-terminal residue" evidence="2">
    <location>
        <position position="1"/>
    </location>
</feature>
<dbReference type="EMBL" id="QJKJ01000948">
    <property type="protein sequence ID" value="RDY09910.1"/>
    <property type="molecule type" value="Genomic_DNA"/>
</dbReference>
<dbReference type="OrthoDB" id="1433060at2759"/>
<evidence type="ECO:0000313" key="3">
    <source>
        <dbReference type="Proteomes" id="UP000257109"/>
    </source>
</evidence>
<organism evidence="2 3">
    <name type="scientific">Mucuna pruriens</name>
    <name type="common">Velvet bean</name>
    <name type="synonym">Dolichos pruriens</name>
    <dbReference type="NCBI Taxonomy" id="157652"/>
    <lineage>
        <taxon>Eukaryota</taxon>
        <taxon>Viridiplantae</taxon>
        <taxon>Streptophyta</taxon>
        <taxon>Embryophyta</taxon>
        <taxon>Tracheophyta</taxon>
        <taxon>Spermatophyta</taxon>
        <taxon>Magnoliopsida</taxon>
        <taxon>eudicotyledons</taxon>
        <taxon>Gunneridae</taxon>
        <taxon>Pentapetalae</taxon>
        <taxon>rosids</taxon>
        <taxon>fabids</taxon>
        <taxon>Fabales</taxon>
        <taxon>Fabaceae</taxon>
        <taxon>Papilionoideae</taxon>
        <taxon>50 kb inversion clade</taxon>
        <taxon>NPAAA clade</taxon>
        <taxon>indigoferoid/millettioid clade</taxon>
        <taxon>Phaseoleae</taxon>
        <taxon>Mucuna</taxon>
    </lineage>
</organism>
<gene>
    <name evidence="2" type="ORF">CR513_05659</name>
</gene>
<evidence type="ECO:0000256" key="1">
    <source>
        <dbReference type="SAM" id="MobiDB-lite"/>
    </source>
</evidence>
<proteinExistence type="predicted"/>
<name>A0A371I4E4_MUCPR</name>
<dbReference type="AlphaFoldDB" id="A0A371I4E4"/>